<proteinExistence type="predicted"/>
<dbReference type="eggNOG" id="ENOG5032SJY">
    <property type="taxonomic scope" value="Bacteria"/>
</dbReference>
<reference evidence="1 2" key="1">
    <citation type="submission" date="2012-01" db="EMBL/GenBank/DDBJ databases">
        <title>Complete sequence of chromosome of Clostridium pasteurianum BC1.</title>
        <authorList>
            <consortium name="US DOE Joint Genome Institute"/>
            <person name="Lucas S."/>
            <person name="Han J."/>
            <person name="Lapidus A."/>
            <person name="Cheng J.-F."/>
            <person name="Goodwin L."/>
            <person name="Pitluck S."/>
            <person name="Peters L."/>
            <person name="Mikhailova N."/>
            <person name="Teshima H."/>
            <person name="Detter J.C."/>
            <person name="Han C."/>
            <person name="Tapia R."/>
            <person name="Land M."/>
            <person name="Hauser L."/>
            <person name="Kyrpides N."/>
            <person name="Ivanova N."/>
            <person name="Pagani I."/>
            <person name="Dunn J."/>
            <person name="Taghavi S."/>
            <person name="Francis A."/>
            <person name="van der Lelie D."/>
            <person name="Woyke T."/>
        </authorList>
    </citation>
    <scope>NUCLEOTIDE SEQUENCE [LARGE SCALE GENOMIC DNA]</scope>
    <source>
        <strain evidence="1 2">BC1</strain>
    </source>
</reference>
<evidence type="ECO:0000313" key="1">
    <source>
        <dbReference type="EMBL" id="AGK95631.1"/>
    </source>
</evidence>
<dbReference type="STRING" id="86416.Clopa_0583"/>
<evidence type="ECO:0008006" key="3">
    <source>
        <dbReference type="Google" id="ProtNLM"/>
    </source>
</evidence>
<evidence type="ECO:0000313" key="2">
    <source>
        <dbReference type="Proteomes" id="UP000013523"/>
    </source>
</evidence>
<keyword evidence="2" id="KW-1185">Reference proteome</keyword>
<dbReference type="OrthoDB" id="2043960at2"/>
<dbReference type="PATRIC" id="fig|86416.3.peg.564"/>
<dbReference type="KEGG" id="cpas:Clopa_0583"/>
<sequence>MSFSGVFPVYDLVFKIGTKGLASVATDMMPIADMESFAIKMAGKAETWIPMTTNGWERNIITSKGFAITLKGKRNVGDSGNDYVAGLAWKTGLSCSTMAEIDFPDGSKLAFNCAVDVTNPGGDKSEAMTPLEFDLKSDGEPTFTPAVG</sequence>
<dbReference type="RefSeq" id="WP_015613957.1">
    <property type="nucleotide sequence ID" value="NC_021182.1"/>
</dbReference>
<name>R4K1J0_CLOPA</name>
<gene>
    <name evidence="1" type="ORF">Clopa_0583</name>
</gene>
<dbReference type="Proteomes" id="UP000013523">
    <property type="component" value="Chromosome"/>
</dbReference>
<protein>
    <recommendedName>
        <fullName evidence="3">Phage tail protein</fullName>
    </recommendedName>
</protein>
<dbReference type="AlphaFoldDB" id="R4K1J0"/>
<accession>R4K1J0</accession>
<dbReference type="NCBIfam" id="NF047353">
    <property type="entry name" value="tube_lmo2291"/>
    <property type="match status" value="1"/>
</dbReference>
<organism evidence="1 2">
    <name type="scientific">Clostridium pasteurianum BC1</name>
    <dbReference type="NCBI Taxonomy" id="86416"/>
    <lineage>
        <taxon>Bacteria</taxon>
        <taxon>Bacillati</taxon>
        <taxon>Bacillota</taxon>
        <taxon>Clostridia</taxon>
        <taxon>Eubacteriales</taxon>
        <taxon>Clostridiaceae</taxon>
        <taxon>Clostridium</taxon>
    </lineage>
</organism>
<dbReference type="HOGENOM" id="CLU_1755675_0_0_9"/>
<dbReference type="EMBL" id="CP003261">
    <property type="protein sequence ID" value="AGK95631.1"/>
    <property type="molecule type" value="Genomic_DNA"/>
</dbReference>